<dbReference type="PANTHER" id="PTHR13902">
    <property type="entry name" value="SERINE/THREONINE-PROTEIN KINASE WNK WITH NO LYSINE -RELATED"/>
    <property type="match status" value="1"/>
</dbReference>
<dbReference type="STRING" id="286115.A0A507DQG1"/>
<dbReference type="AlphaFoldDB" id="A0A507DQG1"/>
<sequence length="1038" mass="110296">MPNSGTTAPVVTGDGLPSLNEPASDDEDTSEDAKVVETDPNKRFERYNVSLGKGAYKEVFKAFDQERFVEVAWNQLRIDNLPKRDAQHIVQEINLLTKLRNDHIITMYDAWASIGQNGKYRVVFITELMTSGTLKSYIKKSKGPVKPKVLKDWCRQILRGLEYLHSLNPPVIHRDLKAENIFINGNNGQAKIGDLGLAIEKHREHISSVLGTPEFMAPELYDEHYDEKVDIYAFGMVILEIVTKEYPYSECSNQPQIYRKVMQGIKPAALTKVTDEDTRQFIDLCIQSDPKLRPPAASLLNHPFLAIDLKGTTVSSYSSSNSNSILNYAANTINTTTSASSISSFDDTSIGTGVVLSLDVTPRNSMASCTPTAPSTLQTLNTSASLIAEALLLPSRKDFVPSNSPASTLVHDSNAQSGRAETETSSPYKSMSMDQSAHYRSIATSNGNGINPAGLVLKPLTPAHIEVTPDASPAMMTSGMSIPLEASPSTIVSFPAIVESSRSILTVSSAVEEIVNNSSVVPAHLSAVLTPDALPPLSTSPPHATLRPRSRSLPRTSSRSRNTSPSLPPSTLDRTPPAGNPKSLMSAASKVVESLSSARSSTYTSQHNLAQSAITAPPPTNPPNITVIHATPLPLTPSTNVSQSICIVHIIERKSTVVLLKMVYTIPGRPSKEAKFMFDFDEDTATNVVSEMVKENLIESGDEVLARQRLEETLSNIDMVDKSITGNVTIVSQPPPTATQSSTAQSVSTQMVNCQVEKKDDAISQPPRSSEVAKEECMHPEVAPPYPIFTPTSTLPPGAATVPLPSTIASAVTTVTSIPPLASPIPIYLRSATTMPTTGVGHQSPLPSGGAVGNSPPLPAATAPPKIVDPSVLAKLHEMQESALRCFELKSSSPASLASNTSVGISGVGSLISPPASGTIRPLTIQHTGNSMRSNATSTPSPGSSSGTLPLPPGYNLPPNIAAPRPIYNVMPAMPVSNPMMRPASSVGMANGIGIGVGVVSNNSSVGPGIPPPLFPQKAGDSKAGTINSINNSSLQRS</sequence>
<dbReference type="CDD" id="cd13983">
    <property type="entry name" value="STKc_WNK"/>
    <property type="match status" value="1"/>
</dbReference>
<feature type="region of interest" description="Disordered" evidence="1">
    <location>
        <begin position="929"/>
        <end position="953"/>
    </location>
</feature>
<dbReference type="InterPro" id="IPR011009">
    <property type="entry name" value="Kinase-like_dom_sf"/>
</dbReference>
<dbReference type="InterPro" id="IPR008271">
    <property type="entry name" value="Ser/Thr_kinase_AS"/>
</dbReference>
<proteinExistence type="predicted"/>
<dbReference type="SMART" id="SM00220">
    <property type="entry name" value="S_TKc"/>
    <property type="match status" value="1"/>
</dbReference>
<feature type="domain" description="Protein kinase" evidence="2">
    <location>
        <begin position="45"/>
        <end position="305"/>
    </location>
</feature>
<protein>
    <recommendedName>
        <fullName evidence="2">Protein kinase domain-containing protein</fullName>
    </recommendedName>
</protein>
<feature type="region of interest" description="Disordered" evidence="1">
    <location>
        <begin position="1008"/>
        <end position="1038"/>
    </location>
</feature>
<name>A0A507DQG1_9FUNG</name>
<evidence type="ECO:0000259" key="2">
    <source>
        <dbReference type="PROSITE" id="PS50011"/>
    </source>
</evidence>
<dbReference type="PROSITE" id="PS50011">
    <property type="entry name" value="PROTEIN_KINASE_DOM"/>
    <property type="match status" value="1"/>
</dbReference>
<feature type="compositionally biased region" description="Low complexity" evidence="1">
    <location>
        <begin position="594"/>
        <end position="605"/>
    </location>
</feature>
<gene>
    <name evidence="3" type="ORF">SeLEV6574_g03792</name>
    <name evidence="4" type="ORF">SeMB42_g00651</name>
</gene>
<evidence type="ECO:0000313" key="6">
    <source>
        <dbReference type="Proteomes" id="UP000320475"/>
    </source>
</evidence>
<dbReference type="Proteomes" id="UP000320475">
    <property type="component" value="Unassembled WGS sequence"/>
</dbReference>
<keyword evidence="5" id="KW-1185">Reference proteome</keyword>
<dbReference type="EMBL" id="QEAM01000137">
    <property type="protein sequence ID" value="TPX45567.1"/>
    <property type="molecule type" value="Genomic_DNA"/>
</dbReference>
<dbReference type="SUPFAM" id="SSF56112">
    <property type="entry name" value="Protein kinase-like (PK-like)"/>
    <property type="match status" value="1"/>
</dbReference>
<feature type="region of interest" description="Disordered" evidence="1">
    <location>
        <begin position="758"/>
        <end position="777"/>
    </location>
</feature>
<dbReference type="FunFam" id="1.10.510.10:FF:001565">
    <property type="entry name" value="WNK protein kinase"/>
    <property type="match status" value="1"/>
</dbReference>
<feature type="compositionally biased region" description="Low complexity" evidence="1">
    <location>
        <begin position="937"/>
        <end position="949"/>
    </location>
</feature>
<evidence type="ECO:0000313" key="4">
    <source>
        <dbReference type="EMBL" id="TPX53631.1"/>
    </source>
</evidence>
<dbReference type="InterPro" id="IPR050588">
    <property type="entry name" value="WNK_Ser-Thr_kinase"/>
</dbReference>
<dbReference type="Pfam" id="PF00069">
    <property type="entry name" value="Pkinase"/>
    <property type="match status" value="1"/>
</dbReference>
<dbReference type="Proteomes" id="UP000317494">
    <property type="component" value="Unassembled WGS sequence"/>
</dbReference>
<feature type="region of interest" description="Disordered" evidence="1">
    <location>
        <begin position="1"/>
        <end position="39"/>
    </location>
</feature>
<dbReference type="OrthoDB" id="4062651at2759"/>
<dbReference type="VEuPathDB" id="FungiDB:SeMB42_g00651"/>
<feature type="region of interest" description="Disordered" evidence="1">
    <location>
        <begin position="403"/>
        <end position="432"/>
    </location>
</feature>
<dbReference type="GO" id="GO:0005524">
    <property type="term" value="F:ATP binding"/>
    <property type="evidence" value="ECO:0007669"/>
    <property type="project" value="InterPro"/>
</dbReference>
<comment type="caution">
    <text evidence="4">The sequence shown here is derived from an EMBL/GenBank/DDBJ whole genome shotgun (WGS) entry which is preliminary data.</text>
</comment>
<feature type="compositionally biased region" description="Polar residues" evidence="1">
    <location>
        <begin position="1025"/>
        <end position="1038"/>
    </location>
</feature>
<dbReference type="GO" id="GO:0004672">
    <property type="term" value="F:protein kinase activity"/>
    <property type="evidence" value="ECO:0007669"/>
    <property type="project" value="InterPro"/>
</dbReference>
<reference evidence="5 6" key="1">
    <citation type="journal article" date="2019" name="Sci. Rep.">
        <title>Comparative genomics of chytrid fungi reveal insights into the obligate biotrophic and pathogenic lifestyle of Synchytrium endobioticum.</title>
        <authorList>
            <person name="van de Vossenberg B.T.L.H."/>
            <person name="Warris S."/>
            <person name="Nguyen H.D.T."/>
            <person name="van Gent-Pelzer M.P.E."/>
            <person name="Joly D.L."/>
            <person name="van de Geest H.C."/>
            <person name="Bonants P.J.M."/>
            <person name="Smith D.S."/>
            <person name="Levesque C.A."/>
            <person name="van der Lee T.A.J."/>
        </authorList>
    </citation>
    <scope>NUCLEOTIDE SEQUENCE [LARGE SCALE GENOMIC DNA]</scope>
    <source>
        <strain evidence="3 6">LEV6574</strain>
        <strain evidence="4 5">MB42</strain>
    </source>
</reference>
<accession>A0A507DQG1</accession>
<feature type="region of interest" description="Disordered" evidence="1">
    <location>
        <begin position="532"/>
        <end position="622"/>
    </location>
</feature>
<evidence type="ECO:0000313" key="5">
    <source>
        <dbReference type="Proteomes" id="UP000317494"/>
    </source>
</evidence>
<feature type="compositionally biased region" description="Low complexity" evidence="1">
    <location>
        <begin position="553"/>
        <end position="577"/>
    </location>
</feature>
<dbReference type="EMBL" id="QEAN01000013">
    <property type="protein sequence ID" value="TPX53631.1"/>
    <property type="molecule type" value="Genomic_DNA"/>
</dbReference>
<evidence type="ECO:0000313" key="3">
    <source>
        <dbReference type="EMBL" id="TPX45567.1"/>
    </source>
</evidence>
<dbReference type="Gene3D" id="3.30.200.20">
    <property type="entry name" value="Phosphorylase Kinase, domain 1"/>
    <property type="match status" value="1"/>
</dbReference>
<dbReference type="PROSITE" id="PS00108">
    <property type="entry name" value="PROTEIN_KINASE_ST"/>
    <property type="match status" value="1"/>
</dbReference>
<organism evidence="4 5">
    <name type="scientific">Synchytrium endobioticum</name>
    <dbReference type="NCBI Taxonomy" id="286115"/>
    <lineage>
        <taxon>Eukaryota</taxon>
        <taxon>Fungi</taxon>
        <taxon>Fungi incertae sedis</taxon>
        <taxon>Chytridiomycota</taxon>
        <taxon>Chytridiomycota incertae sedis</taxon>
        <taxon>Chytridiomycetes</taxon>
        <taxon>Synchytriales</taxon>
        <taxon>Synchytriaceae</taxon>
        <taxon>Synchytrium</taxon>
    </lineage>
</organism>
<dbReference type="InterPro" id="IPR000719">
    <property type="entry name" value="Prot_kinase_dom"/>
</dbReference>
<evidence type="ECO:0000256" key="1">
    <source>
        <dbReference type="SAM" id="MobiDB-lite"/>
    </source>
</evidence>
<dbReference type="Gene3D" id="1.10.510.10">
    <property type="entry name" value="Transferase(Phosphotransferase) domain 1"/>
    <property type="match status" value="1"/>
</dbReference>